<gene>
    <name evidence="8" type="ORF">KI387_021567</name>
</gene>
<keyword evidence="3 6" id="KW-0479">Metal-binding</keyword>
<comment type="function">
    <text evidence="6">Reversible hydration of carbon dioxide.</text>
</comment>
<name>A0AA38GEC2_TAXCH</name>
<comment type="catalytic activity">
    <reaction evidence="6">
        <text>hydrogencarbonate + H(+) = CO2 + H2O</text>
        <dbReference type="Rhea" id="RHEA:10748"/>
        <dbReference type="ChEBI" id="CHEBI:15377"/>
        <dbReference type="ChEBI" id="CHEBI:15378"/>
        <dbReference type="ChEBI" id="CHEBI:16526"/>
        <dbReference type="ChEBI" id="CHEBI:17544"/>
        <dbReference type="EC" id="4.2.1.1"/>
    </reaction>
</comment>
<dbReference type="InterPro" id="IPR023561">
    <property type="entry name" value="Carbonic_anhydrase_a-class"/>
</dbReference>
<dbReference type="InterPro" id="IPR036398">
    <property type="entry name" value="CA_dom_sf"/>
</dbReference>
<comment type="similarity">
    <text evidence="6">Belongs to the alpha-carbonic anhydrase family.</text>
</comment>
<evidence type="ECO:0000256" key="2">
    <source>
        <dbReference type="ARBA" id="ARBA00012925"/>
    </source>
</evidence>
<sequence>ERREQWQAEDLWQYGNGSQQSPINIQSAKVKPNHNLGKLMEQYLPATATLENLGYQIEVAWSGYAGSIEIEGVMYKLQQCHWHHPSEHTIDGNQYPLELHIVHQTDDNKTAVIGIIYKFGDPDYFLKRLQKAIQKVETEEEVKLGSVDAKKIGICSNEAYYRYNGSLTTSPYTEGVIWTVIKQVRTVTKQQVDDLRKALNW</sequence>
<dbReference type="PROSITE" id="PS51144">
    <property type="entry name" value="ALPHA_CA_2"/>
    <property type="match status" value="1"/>
</dbReference>
<dbReference type="EMBL" id="JAHRHJ020000004">
    <property type="protein sequence ID" value="KAH9319798.1"/>
    <property type="molecule type" value="Genomic_DNA"/>
</dbReference>
<dbReference type="OMA" id="ERFHFHD"/>
<evidence type="ECO:0000256" key="6">
    <source>
        <dbReference type="RuleBase" id="RU367011"/>
    </source>
</evidence>
<evidence type="ECO:0000256" key="4">
    <source>
        <dbReference type="ARBA" id="ARBA00022833"/>
    </source>
</evidence>
<dbReference type="PANTHER" id="PTHR18952:SF208">
    <property type="entry name" value="CARBONIC ANHYDRASE XA-RELATED"/>
    <property type="match status" value="1"/>
</dbReference>
<comment type="caution">
    <text evidence="8">The sequence shown here is derived from an EMBL/GenBank/DDBJ whole genome shotgun (WGS) entry which is preliminary data.</text>
</comment>
<dbReference type="SMART" id="SM01057">
    <property type="entry name" value="Carb_anhydrase"/>
    <property type="match status" value="1"/>
</dbReference>
<feature type="non-terminal residue" evidence="8">
    <location>
        <position position="1"/>
    </location>
</feature>
<reference evidence="8 9" key="1">
    <citation type="journal article" date="2021" name="Nat. Plants">
        <title>The Taxus genome provides insights into paclitaxel biosynthesis.</title>
        <authorList>
            <person name="Xiong X."/>
            <person name="Gou J."/>
            <person name="Liao Q."/>
            <person name="Li Y."/>
            <person name="Zhou Q."/>
            <person name="Bi G."/>
            <person name="Li C."/>
            <person name="Du R."/>
            <person name="Wang X."/>
            <person name="Sun T."/>
            <person name="Guo L."/>
            <person name="Liang H."/>
            <person name="Lu P."/>
            <person name="Wu Y."/>
            <person name="Zhang Z."/>
            <person name="Ro D.K."/>
            <person name="Shang Y."/>
            <person name="Huang S."/>
            <person name="Yan J."/>
        </authorList>
    </citation>
    <scope>NUCLEOTIDE SEQUENCE [LARGE SCALE GENOMIC DNA]</scope>
    <source>
        <strain evidence="8">Ta-2019</strain>
    </source>
</reference>
<comment type="cofactor">
    <cofactor evidence="1 6">
        <name>Zn(2+)</name>
        <dbReference type="ChEBI" id="CHEBI:29105"/>
    </cofactor>
</comment>
<keyword evidence="4 6" id="KW-0862">Zinc</keyword>
<evidence type="ECO:0000256" key="1">
    <source>
        <dbReference type="ARBA" id="ARBA00001947"/>
    </source>
</evidence>
<feature type="domain" description="Alpha-carbonic anhydrase" evidence="7">
    <location>
        <begin position="1"/>
        <end position="201"/>
    </location>
</feature>
<dbReference type="GO" id="GO:0004089">
    <property type="term" value="F:carbonate dehydratase activity"/>
    <property type="evidence" value="ECO:0007669"/>
    <property type="project" value="UniProtKB-UniRule"/>
</dbReference>
<keyword evidence="5 6" id="KW-0456">Lyase</keyword>
<dbReference type="PROSITE" id="PS00162">
    <property type="entry name" value="ALPHA_CA_1"/>
    <property type="match status" value="1"/>
</dbReference>
<protein>
    <recommendedName>
        <fullName evidence="2 6">Carbonic anhydrase</fullName>
        <ecNumber evidence="2 6">4.2.1.1</ecNumber>
    </recommendedName>
</protein>
<dbReference type="GO" id="GO:0008270">
    <property type="term" value="F:zinc ion binding"/>
    <property type="evidence" value="ECO:0007669"/>
    <property type="project" value="UniProtKB-UniRule"/>
</dbReference>
<proteinExistence type="inferred from homology"/>
<dbReference type="GO" id="GO:0006730">
    <property type="term" value="P:one-carbon metabolic process"/>
    <property type="evidence" value="ECO:0007669"/>
    <property type="project" value="TreeGrafter"/>
</dbReference>
<dbReference type="InterPro" id="IPR041891">
    <property type="entry name" value="Alpha_CA_prokaryot-like"/>
</dbReference>
<dbReference type="Pfam" id="PF00194">
    <property type="entry name" value="Carb_anhydrase"/>
    <property type="match status" value="1"/>
</dbReference>
<organism evidence="8 9">
    <name type="scientific">Taxus chinensis</name>
    <name type="common">Chinese yew</name>
    <name type="synonym">Taxus wallichiana var. chinensis</name>
    <dbReference type="NCBI Taxonomy" id="29808"/>
    <lineage>
        <taxon>Eukaryota</taxon>
        <taxon>Viridiplantae</taxon>
        <taxon>Streptophyta</taxon>
        <taxon>Embryophyta</taxon>
        <taxon>Tracheophyta</taxon>
        <taxon>Spermatophyta</taxon>
        <taxon>Pinopsida</taxon>
        <taxon>Pinidae</taxon>
        <taxon>Conifers II</taxon>
        <taxon>Cupressales</taxon>
        <taxon>Taxaceae</taxon>
        <taxon>Taxus</taxon>
    </lineage>
</organism>
<feature type="non-terminal residue" evidence="8">
    <location>
        <position position="201"/>
    </location>
</feature>
<evidence type="ECO:0000256" key="3">
    <source>
        <dbReference type="ARBA" id="ARBA00022723"/>
    </source>
</evidence>
<dbReference type="InterPro" id="IPR001148">
    <property type="entry name" value="CA_dom"/>
</dbReference>
<dbReference type="PANTHER" id="PTHR18952">
    <property type="entry name" value="CARBONIC ANHYDRASE"/>
    <property type="match status" value="1"/>
</dbReference>
<evidence type="ECO:0000313" key="9">
    <source>
        <dbReference type="Proteomes" id="UP000824469"/>
    </source>
</evidence>
<dbReference type="AlphaFoldDB" id="A0AA38GEC2"/>
<dbReference type="Proteomes" id="UP000824469">
    <property type="component" value="Unassembled WGS sequence"/>
</dbReference>
<keyword evidence="9" id="KW-1185">Reference proteome</keyword>
<evidence type="ECO:0000259" key="7">
    <source>
        <dbReference type="PROSITE" id="PS51144"/>
    </source>
</evidence>
<dbReference type="CDD" id="cd03124">
    <property type="entry name" value="alpha_CA_prokaryotic_like"/>
    <property type="match status" value="1"/>
</dbReference>
<dbReference type="Gene3D" id="3.10.200.10">
    <property type="entry name" value="Alpha carbonic anhydrase"/>
    <property type="match status" value="1"/>
</dbReference>
<dbReference type="SUPFAM" id="SSF51069">
    <property type="entry name" value="Carbonic anhydrase"/>
    <property type="match status" value="1"/>
</dbReference>
<dbReference type="EC" id="4.2.1.1" evidence="2 6"/>
<dbReference type="InterPro" id="IPR018338">
    <property type="entry name" value="Carbonic_anhydrase_a-class_CS"/>
</dbReference>
<evidence type="ECO:0000256" key="5">
    <source>
        <dbReference type="ARBA" id="ARBA00023239"/>
    </source>
</evidence>
<evidence type="ECO:0000313" key="8">
    <source>
        <dbReference type="EMBL" id="KAH9319798.1"/>
    </source>
</evidence>
<accession>A0AA38GEC2</accession>